<organism evidence="2">
    <name type="scientific">Tanacetum cinerariifolium</name>
    <name type="common">Dalmatian daisy</name>
    <name type="synonym">Chrysanthemum cinerariifolium</name>
    <dbReference type="NCBI Taxonomy" id="118510"/>
    <lineage>
        <taxon>Eukaryota</taxon>
        <taxon>Viridiplantae</taxon>
        <taxon>Streptophyta</taxon>
        <taxon>Embryophyta</taxon>
        <taxon>Tracheophyta</taxon>
        <taxon>Spermatophyta</taxon>
        <taxon>Magnoliopsida</taxon>
        <taxon>eudicotyledons</taxon>
        <taxon>Gunneridae</taxon>
        <taxon>Pentapetalae</taxon>
        <taxon>asterids</taxon>
        <taxon>campanulids</taxon>
        <taxon>Asterales</taxon>
        <taxon>Asteraceae</taxon>
        <taxon>Asteroideae</taxon>
        <taxon>Anthemideae</taxon>
        <taxon>Anthemidinae</taxon>
        <taxon>Tanacetum</taxon>
    </lineage>
</organism>
<reference evidence="2" key="1">
    <citation type="journal article" date="2019" name="Sci. Rep.">
        <title>Draft genome of Tanacetum cinerariifolium, the natural source of mosquito coil.</title>
        <authorList>
            <person name="Yamashiro T."/>
            <person name="Shiraishi A."/>
            <person name="Satake H."/>
            <person name="Nakayama K."/>
        </authorList>
    </citation>
    <scope>NUCLEOTIDE SEQUENCE</scope>
</reference>
<name>A0A6L2LQ70_TANCI</name>
<dbReference type="EMBL" id="BKCJ010004704">
    <property type="protein sequence ID" value="GEU62612.1"/>
    <property type="molecule type" value="Genomic_DNA"/>
</dbReference>
<evidence type="ECO:0000259" key="1">
    <source>
        <dbReference type="Pfam" id="PF07727"/>
    </source>
</evidence>
<proteinExistence type="predicted"/>
<evidence type="ECO:0000313" key="2">
    <source>
        <dbReference type="EMBL" id="GEU62612.1"/>
    </source>
</evidence>
<comment type="caution">
    <text evidence="2">The sequence shown here is derived from an EMBL/GenBank/DDBJ whole genome shotgun (WGS) entry which is preliminary data.</text>
</comment>
<dbReference type="GO" id="GO:0003964">
    <property type="term" value="F:RNA-directed DNA polymerase activity"/>
    <property type="evidence" value="ECO:0007669"/>
    <property type="project" value="UniProtKB-KW"/>
</dbReference>
<dbReference type="Pfam" id="PF07727">
    <property type="entry name" value="RVT_2"/>
    <property type="match status" value="1"/>
</dbReference>
<keyword evidence="2" id="KW-0808">Transferase</keyword>
<sequence>MFNVIDVSNLNLTVGHLNGTLAKITVVGNLRLTPNVVLFDVLEYCVSLLSIHKSIKDSKLFVGINEHTCYVQDLNLVKTVGTSNDSGGLYLFDVEQCGKYNVGLSNFDFVCHVPKQLWHGRLDHPSDQVLLFLTVRRSDRVRNLLFKFNDFVLPSDKKYGIEKHVSYSNLSTMNFCFATNLYKSTKLKTYLKDFQDQNWVEVMNSELEALFGNNTWILTDLHVNRKTIGCKWLFKIKYKSSDEIERYKARLIAKDYSQRKGIDYEETFSPVVKMVTVRCVISLVMHNSWPLYQLDVHNIFLYGGLNENVYMDLPLGYYDVSETKVCKLVKSLYGLKQSPKQWNEK</sequence>
<accession>A0A6L2LQ70</accession>
<protein>
    <submittedName>
        <fullName evidence="2">Putative reverse transcriptase, RNA-dependent DNA polymerase, Gag-polypeptide of LTR copia-type</fullName>
    </submittedName>
</protein>
<gene>
    <name evidence="2" type="ORF">Tci_034590</name>
</gene>
<dbReference type="AlphaFoldDB" id="A0A6L2LQ70"/>
<keyword evidence="2" id="KW-0548">Nucleotidyltransferase</keyword>
<feature type="domain" description="Reverse transcriptase Ty1/copia-type" evidence="1">
    <location>
        <begin position="213"/>
        <end position="344"/>
    </location>
</feature>
<keyword evidence="2" id="KW-0695">RNA-directed DNA polymerase</keyword>
<dbReference type="InterPro" id="IPR013103">
    <property type="entry name" value="RVT_2"/>
</dbReference>